<evidence type="ECO:0000256" key="10">
    <source>
        <dbReference type="ARBA" id="ARBA00023136"/>
    </source>
</evidence>
<dbReference type="Gene3D" id="6.10.340.10">
    <property type="match status" value="1"/>
</dbReference>
<dbReference type="SUPFAM" id="SSF158472">
    <property type="entry name" value="HAMP domain-like"/>
    <property type="match status" value="1"/>
</dbReference>
<dbReference type="Gene3D" id="3.30.565.10">
    <property type="entry name" value="Histidine kinase-like ATPase, C-terminal domain"/>
    <property type="match status" value="1"/>
</dbReference>
<evidence type="ECO:0000256" key="7">
    <source>
        <dbReference type="ARBA" id="ARBA00022777"/>
    </source>
</evidence>
<evidence type="ECO:0000256" key="8">
    <source>
        <dbReference type="ARBA" id="ARBA00022989"/>
    </source>
</evidence>
<dbReference type="PROSITE" id="PS50109">
    <property type="entry name" value="HIS_KIN"/>
    <property type="match status" value="1"/>
</dbReference>
<reference evidence="14" key="1">
    <citation type="submission" date="2022-10" db="EMBL/GenBank/DDBJ databases">
        <title>The WGS of Solirubrobacter phytolaccae KCTC 29190.</title>
        <authorList>
            <person name="Jiang Z."/>
        </authorList>
    </citation>
    <scope>NUCLEOTIDE SEQUENCE</scope>
    <source>
        <strain evidence="14">KCTC 29190</strain>
    </source>
</reference>
<dbReference type="SUPFAM" id="SSF47384">
    <property type="entry name" value="Homodimeric domain of signal transducing histidine kinase"/>
    <property type="match status" value="1"/>
</dbReference>
<dbReference type="InterPro" id="IPR005467">
    <property type="entry name" value="His_kinase_dom"/>
</dbReference>
<dbReference type="InterPro" id="IPR003661">
    <property type="entry name" value="HisK_dim/P_dom"/>
</dbReference>
<evidence type="ECO:0000259" key="12">
    <source>
        <dbReference type="PROSITE" id="PS50109"/>
    </source>
</evidence>
<dbReference type="EMBL" id="JAPDDP010000015">
    <property type="protein sequence ID" value="MDA0180671.1"/>
    <property type="molecule type" value="Genomic_DNA"/>
</dbReference>
<dbReference type="Proteomes" id="UP001147653">
    <property type="component" value="Unassembled WGS sequence"/>
</dbReference>
<keyword evidence="5" id="KW-0808">Transferase</keyword>
<dbReference type="InterPro" id="IPR036890">
    <property type="entry name" value="HATPase_C_sf"/>
</dbReference>
<dbReference type="Pfam" id="PF00672">
    <property type="entry name" value="HAMP"/>
    <property type="match status" value="1"/>
</dbReference>
<protein>
    <recommendedName>
        <fullName evidence="3">histidine kinase</fullName>
        <ecNumber evidence="3">2.7.13.3</ecNumber>
    </recommendedName>
</protein>
<sequence>RGRPRRESRRRAAPPRRGALLPWAVSVTLRARVAAAAAAAIALAVLLLVVAVPKLLSDDLRGELDGSLRRQAAEVARLNATVPGQLTEAGAIEGSGLLVQVVDRSGRIVARSSALGGRVLPIDQAVLRDRQPRLADGRLGTDPVRVYTAPLGELGAGEASGGAVVVASDLATVDSTVDRARVLIAICALVAALLAAAFATWITRRALLPLTRLSAGARAIGRSGDASQRLPEPPIADEIGELAHTLNAMLASLERAQEAEHRFVGDASHELRTPLTALRGNAAYLAKHGPDEAVVQDIADGAERLTVLLDDLLALAREDAAAPLQAERVRLADLAPDAIIEQDAWVEGERDALQRAVDNLVRNAHKHGAGAVTVTVGGDGTHAFVAVEDEGDGPSDPDRVFERFHRGPQAQGEGSGLGLAIVKAIAERHGGRVTVDGARFTLVLDER</sequence>
<dbReference type="Gene3D" id="1.10.287.130">
    <property type="match status" value="1"/>
</dbReference>
<dbReference type="PRINTS" id="PR00344">
    <property type="entry name" value="BCTRLSENSOR"/>
</dbReference>
<dbReference type="EC" id="2.7.13.3" evidence="3"/>
<evidence type="ECO:0000313" key="14">
    <source>
        <dbReference type="EMBL" id="MDA0180671.1"/>
    </source>
</evidence>
<evidence type="ECO:0000256" key="2">
    <source>
        <dbReference type="ARBA" id="ARBA00004236"/>
    </source>
</evidence>
<feature type="non-terminal residue" evidence="14">
    <location>
        <position position="1"/>
    </location>
</feature>
<dbReference type="PANTHER" id="PTHR45436">
    <property type="entry name" value="SENSOR HISTIDINE KINASE YKOH"/>
    <property type="match status" value="1"/>
</dbReference>
<evidence type="ECO:0000256" key="4">
    <source>
        <dbReference type="ARBA" id="ARBA00022553"/>
    </source>
</evidence>
<dbReference type="InterPro" id="IPR003594">
    <property type="entry name" value="HATPase_dom"/>
</dbReference>
<dbReference type="RefSeq" id="WP_270024985.1">
    <property type="nucleotide sequence ID" value="NZ_JAPDDP010000015.1"/>
</dbReference>
<keyword evidence="7 14" id="KW-0418">Kinase</keyword>
<dbReference type="PANTHER" id="PTHR45436:SF5">
    <property type="entry name" value="SENSOR HISTIDINE KINASE TRCS"/>
    <property type="match status" value="1"/>
</dbReference>
<dbReference type="GO" id="GO:0000155">
    <property type="term" value="F:phosphorelay sensor kinase activity"/>
    <property type="evidence" value="ECO:0007669"/>
    <property type="project" value="InterPro"/>
</dbReference>
<comment type="caution">
    <text evidence="14">The sequence shown here is derived from an EMBL/GenBank/DDBJ whole genome shotgun (WGS) entry which is preliminary data.</text>
</comment>
<organism evidence="14 15">
    <name type="scientific">Solirubrobacter phytolaccae</name>
    <dbReference type="NCBI Taxonomy" id="1404360"/>
    <lineage>
        <taxon>Bacteria</taxon>
        <taxon>Bacillati</taxon>
        <taxon>Actinomycetota</taxon>
        <taxon>Thermoleophilia</taxon>
        <taxon>Solirubrobacterales</taxon>
        <taxon>Solirubrobacteraceae</taxon>
        <taxon>Solirubrobacter</taxon>
    </lineage>
</organism>
<keyword evidence="6 11" id="KW-0812">Transmembrane</keyword>
<evidence type="ECO:0000256" key="5">
    <source>
        <dbReference type="ARBA" id="ARBA00022679"/>
    </source>
</evidence>
<dbReference type="InterPro" id="IPR036097">
    <property type="entry name" value="HisK_dim/P_sf"/>
</dbReference>
<accession>A0A9X3NAY7</accession>
<name>A0A9X3NAY7_9ACTN</name>
<evidence type="ECO:0000256" key="9">
    <source>
        <dbReference type="ARBA" id="ARBA00023012"/>
    </source>
</evidence>
<keyword evidence="15" id="KW-1185">Reference proteome</keyword>
<keyword evidence="9" id="KW-0902">Two-component regulatory system</keyword>
<dbReference type="InterPro" id="IPR004358">
    <property type="entry name" value="Sig_transdc_His_kin-like_C"/>
</dbReference>
<proteinExistence type="predicted"/>
<keyword evidence="4" id="KW-0597">Phosphoprotein</keyword>
<feature type="transmembrane region" description="Helical" evidence="11">
    <location>
        <begin position="182"/>
        <end position="202"/>
    </location>
</feature>
<feature type="transmembrane region" description="Helical" evidence="11">
    <location>
        <begin position="20"/>
        <end position="52"/>
    </location>
</feature>
<dbReference type="GO" id="GO:0005886">
    <property type="term" value="C:plasma membrane"/>
    <property type="evidence" value="ECO:0007669"/>
    <property type="project" value="UniProtKB-SubCell"/>
</dbReference>
<dbReference type="Pfam" id="PF00512">
    <property type="entry name" value="HisKA"/>
    <property type="match status" value="1"/>
</dbReference>
<dbReference type="AlphaFoldDB" id="A0A9X3NAY7"/>
<dbReference type="PROSITE" id="PS50885">
    <property type="entry name" value="HAMP"/>
    <property type="match status" value="1"/>
</dbReference>
<evidence type="ECO:0000256" key="6">
    <source>
        <dbReference type="ARBA" id="ARBA00022692"/>
    </source>
</evidence>
<evidence type="ECO:0000259" key="13">
    <source>
        <dbReference type="PROSITE" id="PS50885"/>
    </source>
</evidence>
<dbReference type="CDD" id="cd00075">
    <property type="entry name" value="HATPase"/>
    <property type="match status" value="1"/>
</dbReference>
<feature type="domain" description="HAMP" evidence="13">
    <location>
        <begin position="204"/>
        <end position="258"/>
    </location>
</feature>
<dbReference type="CDD" id="cd06225">
    <property type="entry name" value="HAMP"/>
    <property type="match status" value="1"/>
</dbReference>
<dbReference type="SMART" id="SM00387">
    <property type="entry name" value="HATPase_c"/>
    <property type="match status" value="1"/>
</dbReference>
<dbReference type="InterPro" id="IPR050428">
    <property type="entry name" value="TCS_sensor_his_kinase"/>
</dbReference>
<feature type="domain" description="Histidine kinase" evidence="12">
    <location>
        <begin position="266"/>
        <end position="436"/>
    </location>
</feature>
<evidence type="ECO:0000256" key="1">
    <source>
        <dbReference type="ARBA" id="ARBA00000085"/>
    </source>
</evidence>
<comment type="catalytic activity">
    <reaction evidence="1">
        <text>ATP + protein L-histidine = ADP + protein N-phospho-L-histidine.</text>
        <dbReference type="EC" id="2.7.13.3"/>
    </reaction>
</comment>
<dbReference type="SMART" id="SM00304">
    <property type="entry name" value="HAMP"/>
    <property type="match status" value="1"/>
</dbReference>
<comment type="subcellular location">
    <subcellularLocation>
        <location evidence="2">Cell membrane</location>
    </subcellularLocation>
</comment>
<gene>
    <name evidence="14" type="ORF">OJ997_10240</name>
</gene>
<dbReference type="SMART" id="SM00388">
    <property type="entry name" value="HisKA"/>
    <property type="match status" value="1"/>
</dbReference>
<evidence type="ECO:0000313" key="15">
    <source>
        <dbReference type="Proteomes" id="UP001147653"/>
    </source>
</evidence>
<keyword evidence="8 11" id="KW-1133">Transmembrane helix</keyword>
<keyword evidence="10 11" id="KW-0472">Membrane</keyword>
<dbReference type="InterPro" id="IPR003660">
    <property type="entry name" value="HAMP_dom"/>
</dbReference>
<evidence type="ECO:0000256" key="11">
    <source>
        <dbReference type="SAM" id="Phobius"/>
    </source>
</evidence>
<evidence type="ECO:0000256" key="3">
    <source>
        <dbReference type="ARBA" id="ARBA00012438"/>
    </source>
</evidence>
<dbReference type="SUPFAM" id="SSF55874">
    <property type="entry name" value="ATPase domain of HSP90 chaperone/DNA topoisomerase II/histidine kinase"/>
    <property type="match status" value="1"/>
</dbReference>
<dbReference type="CDD" id="cd00082">
    <property type="entry name" value="HisKA"/>
    <property type="match status" value="1"/>
</dbReference>
<dbReference type="Pfam" id="PF02518">
    <property type="entry name" value="HATPase_c"/>
    <property type="match status" value="1"/>
</dbReference>